<keyword evidence="1" id="KW-0472">Membrane</keyword>
<reference evidence="2" key="1">
    <citation type="submission" date="2022-03" db="EMBL/GenBank/DDBJ databases">
        <title>Fererhizobium litorale gen. nov., sp. nov., isolated from sandy sediments of the Sea of Japan seashore.</title>
        <authorList>
            <person name="Romanenko L."/>
            <person name="Kurilenko V."/>
            <person name="Otstavnykh N."/>
            <person name="Svetashev V."/>
            <person name="Tekutyeva L."/>
            <person name="Isaeva M."/>
            <person name="Mikhailov V."/>
        </authorList>
    </citation>
    <scope>NUCLEOTIDE SEQUENCE</scope>
    <source>
        <strain evidence="2">KMM 9576</strain>
    </source>
</reference>
<proteinExistence type="predicted"/>
<keyword evidence="1" id="KW-1133">Transmembrane helix</keyword>
<evidence type="ECO:0000313" key="2">
    <source>
        <dbReference type="EMBL" id="MDI7923942.1"/>
    </source>
</evidence>
<organism evidence="2 3">
    <name type="scientific">Ferirhizobium litorale</name>
    <dbReference type="NCBI Taxonomy" id="2927786"/>
    <lineage>
        <taxon>Bacteria</taxon>
        <taxon>Pseudomonadati</taxon>
        <taxon>Pseudomonadota</taxon>
        <taxon>Alphaproteobacteria</taxon>
        <taxon>Hyphomicrobiales</taxon>
        <taxon>Rhizobiaceae</taxon>
        <taxon>Ferirhizobium</taxon>
    </lineage>
</organism>
<dbReference type="Proteomes" id="UP001161580">
    <property type="component" value="Unassembled WGS sequence"/>
</dbReference>
<keyword evidence="3" id="KW-1185">Reference proteome</keyword>
<gene>
    <name evidence="2" type="ORF">MRS75_17885</name>
</gene>
<keyword evidence="1" id="KW-0812">Transmembrane</keyword>
<comment type="caution">
    <text evidence="2">The sequence shown here is derived from an EMBL/GenBank/DDBJ whole genome shotgun (WGS) entry which is preliminary data.</text>
</comment>
<accession>A0AAE3QDW5</accession>
<evidence type="ECO:0000313" key="3">
    <source>
        <dbReference type="Proteomes" id="UP001161580"/>
    </source>
</evidence>
<dbReference type="EMBL" id="JALDYZ010000011">
    <property type="protein sequence ID" value="MDI7923942.1"/>
    <property type="molecule type" value="Genomic_DNA"/>
</dbReference>
<evidence type="ECO:0000256" key="1">
    <source>
        <dbReference type="SAM" id="Phobius"/>
    </source>
</evidence>
<name>A0AAE3QDW5_9HYPH</name>
<protein>
    <submittedName>
        <fullName evidence="2">Uncharacterized protein</fullName>
    </submittedName>
</protein>
<feature type="transmembrane region" description="Helical" evidence="1">
    <location>
        <begin position="70"/>
        <end position="93"/>
    </location>
</feature>
<dbReference type="RefSeq" id="WP_311787174.1">
    <property type="nucleotide sequence ID" value="NZ_JALDYY010000008.1"/>
</dbReference>
<dbReference type="AlphaFoldDB" id="A0AAE3QDW5"/>
<sequence>MRFFIRFLSLIALVVAVIAATIDSIQSVSASRLVLTSFGDAWLDASPTTLIISESFVERRMHPLAWELGIGWVLAQPAFAVMLTVSLLLWMLAYKRRPTAGRFAA</sequence>